<evidence type="ECO:0000256" key="6">
    <source>
        <dbReference type="SAM" id="Phobius"/>
    </source>
</evidence>
<dbReference type="GO" id="GO:0005524">
    <property type="term" value="F:ATP binding"/>
    <property type="evidence" value="ECO:0007669"/>
    <property type="project" value="UniProtKB-UniRule"/>
</dbReference>
<dbReference type="InterPro" id="IPR000719">
    <property type="entry name" value="Prot_kinase_dom"/>
</dbReference>
<comment type="caution">
    <text evidence="8">The sequence shown here is derived from an EMBL/GenBank/DDBJ whole genome shotgun (WGS) entry which is preliminary data.</text>
</comment>
<dbReference type="SUPFAM" id="SSF56112">
    <property type="entry name" value="Protein kinase-like (PK-like)"/>
    <property type="match status" value="1"/>
</dbReference>
<dbReference type="EMBL" id="BRXS01000003">
    <property type="protein sequence ID" value="GLC25599.1"/>
    <property type="molecule type" value="Genomic_DNA"/>
</dbReference>
<evidence type="ECO:0000256" key="1">
    <source>
        <dbReference type="ARBA" id="ARBA00022679"/>
    </source>
</evidence>
<dbReference type="SUPFAM" id="SSF48452">
    <property type="entry name" value="TPR-like"/>
    <property type="match status" value="2"/>
</dbReference>
<dbReference type="InterPro" id="IPR008271">
    <property type="entry name" value="Ser/Thr_kinase_AS"/>
</dbReference>
<dbReference type="InterPro" id="IPR011990">
    <property type="entry name" value="TPR-like_helical_dom_sf"/>
</dbReference>
<dbReference type="Proteomes" id="UP001161325">
    <property type="component" value="Unassembled WGS sequence"/>
</dbReference>
<dbReference type="Gene3D" id="1.10.510.10">
    <property type="entry name" value="Transferase(Phosphotransferase) domain 1"/>
    <property type="match status" value="1"/>
</dbReference>
<feature type="domain" description="Protein kinase" evidence="7">
    <location>
        <begin position="6"/>
        <end position="286"/>
    </location>
</feature>
<accession>A0AA37Q3A2</accession>
<dbReference type="PROSITE" id="PS00107">
    <property type="entry name" value="PROTEIN_KINASE_ATP"/>
    <property type="match status" value="1"/>
</dbReference>
<evidence type="ECO:0000259" key="7">
    <source>
        <dbReference type="PROSITE" id="PS50011"/>
    </source>
</evidence>
<dbReference type="SMART" id="SM00028">
    <property type="entry name" value="TPR"/>
    <property type="match status" value="4"/>
</dbReference>
<gene>
    <name evidence="8" type="ORF">rosag_21120</name>
</gene>
<dbReference type="InterPro" id="IPR011009">
    <property type="entry name" value="Kinase-like_dom_sf"/>
</dbReference>
<keyword evidence="4 5" id="KW-0067">ATP-binding</keyword>
<dbReference type="InterPro" id="IPR019734">
    <property type="entry name" value="TPR_rpt"/>
</dbReference>
<evidence type="ECO:0000256" key="4">
    <source>
        <dbReference type="ARBA" id="ARBA00022840"/>
    </source>
</evidence>
<dbReference type="PROSITE" id="PS50011">
    <property type="entry name" value="PROTEIN_KINASE_DOM"/>
    <property type="match status" value="1"/>
</dbReference>
<reference evidence="8" key="1">
    <citation type="submission" date="2022-08" db="EMBL/GenBank/DDBJ databases">
        <title>Draft genome sequencing of Roseisolibacter agri AW1220.</title>
        <authorList>
            <person name="Tobiishi Y."/>
            <person name="Tonouchi A."/>
        </authorList>
    </citation>
    <scope>NUCLEOTIDE SEQUENCE</scope>
    <source>
        <strain evidence="8">AW1220</strain>
    </source>
</reference>
<evidence type="ECO:0000256" key="2">
    <source>
        <dbReference type="ARBA" id="ARBA00022741"/>
    </source>
</evidence>
<evidence type="ECO:0000313" key="9">
    <source>
        <dbReference type="Proteomes" id="UP001161325"/>
    </source>
</evidence>
<dbReference type="GO" id="GO:0004674">
    <property type="term" value="F:protein serine/threonine kinase activity"/>
    <property type="evidence" value="ECO:0007669"/>
    <property type="project" value="TreeGrafter"/>
</dbReference>
<keyword evidence="6" id="KW-0472">Membrane</keyword>
<evidence type="ECO:0000256" key="5">
    <source>
        <dbReference type="PROSITE-ProRule" id="PRU10141"/>
    </source>
</evidence>
<keyword evidence="1" id="KW-0808">Transferase</keyword>
<feature type="binding site" evidence="5">
    <location>
        <position position="36"/>
    </location>
    <ligand>
        <name>ATP</name>
        <dbReference type="ChEBI" id="CHEBI:30616"/>
    </ligand>
</feature>
<dbReference type="SMART" id="SM00220">
    <property type="entry name" value="S_TKc"/>
    <property type="match status" value="1"/>
</dbReference>
<keyword evidence="6" id="KW-1133">Transmembrane helix</keyword>
<dbReference type="PROSITE" id="PS00108">
    <property type="entry name" value="PROTEIN_KINASE_ST"/>
    <property type="match status" value="1"/>
</dbReference>
<evidence type="ECO:0000313" key="8">
    <source>
        <dbReference type="EMBL" id="GLC25599.1"/>
    </source>
</evidence>
<keyword evidence="6" id="KW-0812">Transmembrane</keyword>
<dbReference type="InterPro" id="IPR017441">
    <property type="entry name" value="Protein_kinase_ATP_BS"/>
</dbReference>
<feature type="transmembrane region" description="Helical" evidence="6">
    <location>
        <begin position="311"/>
        <end position="332"/>
    </location>
</feature>
<dbReference type="PANTHER" id="PTHR43289">
    <property type="entry name" value="MITOGEN-ACTIVATED PROTEIN KINASE KINASE KINASE 20-RELATED"/>
    <property type="match status" value="1"/>
</dbReference>
<organism evidence="8 9">
    <name type="scientific">Roseisolibacter agri</name>
    <dbReference type="NCBI Taxonomy" id="2014610"/>
    <lineage>
        <taxon>Bacteria</taxon>
        <taxon>Pseudomonadati</taxon>
        <taxon>Gemmatimonadota</taxon>
        <taxon>Gemmatimonadia</taxon>
        <taxon>Gemmatimonadales</taxon>
        <taxon>Gemmatimonadaceae</taxon>
        <taxon>Roseisolibacter</taxon>
    </lineage>
</organism>
<dbReference type="PANTHER" id="PTHR43289:SF6">
    <property type="entry name" value="SERINE_THREONINE-PROTEIN KINASE NEKL-3"/>
    <property type="match status" value="1"/>
</dbReference>
<evidence type="ECO:0000256" key="3">
    <source>
        <dbReference type="ARBA" id="ARBA00022777"/>
    </source>
</evidence>
<keyword evidence="2 5" id="KW-0547">Nucleotide-binding</keyword>
<dbReference type="Pfam" id="PF00069">
    <property type="entry name" value="Pkinase"/>
    <property type="match status" value="1"/>
</dbReference>
<dbReference type="Gene3D" id="1.25.40.10">
    <property type="entry name" value="Tetratricopeptide repeat domain"/>
    <property type="match status" value="1"/>
</dbReference>
<dbReference type="CDD" id="cd14014">
    <property type="entry name" value="STKc_PknB_like"/>
    <property type="match status" value="1"/>
</dbReference>
<protein>
    <recommendedName>
        <fullName evidence="7">Protein kinase domain-containing protein</fullName>
    </recommendedName>
</protein>
<sequence length="829" mass="89077">MSFGPYRVTGPLGEGGMGVVYAAEQLAPIQRRVAVKVLRSGMEAGVLARFAAERQALALMEHPAIARVYDAGTTPDGRPYFVMEYVEGTPIGEFCAARGLSTRERLQLFVVVCQAVQHAHQKGVIHRDLKPSNVLVSEQGGAPLPKVIDFGIAKAVDRHLTGETLTTAFGTVVGTPAYMSPEQAEGGGVDVDTRTDVYALGVMLYELLTGALPVDPSETGLLPFIAQLMARTSAISPPSARVVHRPDLARELRGDLDAIVLKAMAPERERRYQTAQELALDLERHLDRRPVAARPPSLAYRFGKLARRRPAAVALGVSSIVFLIGLSVVTTVQARRVERARVIAEQRRGQAEALIGFMVGDLRERLEPIGRLAILDDVNERALAYFAAVPTAELTDAELYRRAQTLSQIGQVRVAQGQLPAAMPAFRESLAESRDLAARDSTNGDWQKQLGAGHYWVGYVHYLQGALDSAMGHFEPYRAIAEGLVRREPTNADWLLELSYAHGNIGSVRQAQADYAGALAAFRFALAAKTRLVALDASNVEWQRALGNSHNTIGVVFARLGPLDSALAHYRADVAIKRALAARDTSDATLQQALATALNFAGAAAASRGDEPGALALYDSSRRVFGALAARDPGNRLWRQELTTSEARLGQLDAALGRRAQGVVRLRDARRAYAELAALDSSNVEVQQHVARADLTLATLHTDGRDLAAAGPYVRAAASRLAALGARQPRPPGMAADLARLHLLEAALHEGAGAHGDAVAAREAALSALGAARATEPLRTAELRARALTGLARRAEAVPIVERLRVAGYRPYEFRSFANGFPEAGATRP</sequence>
<keyword evidence="9" id="KW-1185">Reference proteome</keyword>
<dbReference type="AlphaFoldDB" id="A0AA37Q3A2"/>
<proteinExistence type="predicted"/>
<keyword evidence="3" id="KW-0418">Kinase</keyword>
<dbReference type="Gene3D" id="3.30.200.20">
    <property type="entry name" value="Phosphorylase Kinase, domain 1"/>
    <property type="match status" value="1"/>
</dbReference>
<name>A0AA37Q3A2_9BACT</name>